<sequence length="259" mass="28492">MIITTGDQSSPQTERRAVTLAQETGAIYVPRNRTSLSKLSETYGGQDILIILKEEVRLFREGEEPMIFHPSMAFVRAKRLLKGEPDNMLEAARVAPGDTIIDCTAGLGADSMVFALGAGPEGHVLALEASLSLSALLREGLSSYECRIKPFNEALRRIEVRCADHLEVLRGLADNSADVIYFDPMFRSPVLESASISPLRKYANNDPLSFETIAEARRVARKTIVLKEKKGSDEFDRLGFTVVGRSQSKIAYGVISLDD</sequence>
<dbReference type="SUPFAM" id="SSF53335">
    <property type="entry name" value="S-adenosyl-L-methionine-dependent methyltransferases"/>
    <property type="match status" value="1"/>
</dbReference>
<dbReference type="EMBL" id="BMFT01000001">
    <property type="protein sequence ID" value="GGH22910.1"/>
    <property type="molecule type" value="Genomic_DNA"/>
</dbReference>
<dbReference type="Proteomes" id="UP000659344">
    <property type="component" value="Unassembled WGS sequence"/>
</dbReference>
<accession>A0ABQ1YEM3</accession>
<name>A0ABQ1YEM3_9BACL</name>
<keyword evidence="2" id="KW-1185">Reference proteome</keyword>
<evidence type="ECO:0008006" key="3">
    <source>
        <dbReference type="Google" id="ProtNLM"/>
    </source>
</evidence>
<dbReference type="CDD" id="cd02440">
    <property type="entry name" value="AdoMet_MTases"/>
    <property type="match status" value="1"/>
</dbReference>
<protein>
    <recommendedName>
        <fullName evidence="3">SAM-dependent methyltransferase</fullName>
    </recommendedName>
</protein>
<dbReference type="PANTHER" id="PTHR36112">
    <property type="entry name" value="RIBOSOMAL RNA SMALL SUBUNIT METHYLTRANSFERASE J"/>
    <property type="match status" value="1"/>
</dbReference>
<evidence type="ECO:0000313" key="2">
    <source>
        <dbReference type="Proteomes" id="UP000659344"/>
    </source>
</evidence>
<dbReference type="PANTHER" id="PTHR36112:SF1">
    <property type="entry name" value="RIBOSOMAL RNA SMALL SUBUNIT METHYLTRANSFERASE J"/>
    <property type="match status" value="1"/>
</dbReference>
<reference evidence="2" key="1">
    <citation type="journal article" date="2019" name="Int. J. Syst. Evol. Microbiol.">
        <title>The Global Catalogue of Microorganisms (GCM) 10K type strain sequencing project: providing services to taxonomists for standard genome sequencing and annotation.</title>
        <authorList>
            <consortium name="The Broad Institute Genomics Platform"/>
            <consortium name="The Broad Institute Genome Sequencing Center for Infectious Disease"/>
            <person name="Wu L."/>
            <person name="Ma J."/>
        </authorList>
    </citation>
    <scope>NUCLEOTIDE SEQUENCE [LARGE SCALE GENOMIC DNA]</scope>
    <source>
        <strain evidence="2">CGMCC 1.12769</strain>
    </source>
</reference>
<evidence type="ECO:0000313" key="1">
    <source>
        <dbReference type="EMBL" id="GGH22910.1"/>
    </source>
</evidence>
<dbReference type="InterPro" id="IPR029063">
    <property type="entry name" value="SAM-dependent_MTases_sf"/>
</dbReference>
<comment type="caution">
    <text evidence="1">The sequence shown here is derived from an EMBL/GenBank/DDBJ whole genome shotgun (WGS) entry which is preliminary data.</text>
</comment>
<dbReference type="InterPro" id="IPR007536">
    <property type="entry name" value="16SrRNA_methylTrfase_J"/>
</dbReference>
<gene>
    <name evidence="1" type="primary">ypiP</name>
    <name evidence="1" type="ORF">GCM10008013_21650</name>
</gene>
<dbReference type="Pfam" id="PF04445">
    <property type="entry name" value="SAM_MT"/>
    <property type="match status" value="1"/>
</dbReference>
<organism evidence="1 2">
    <name type="scientific">Paenibacillus segetis</name>
    <dbReference type="NCBI Taxonomy" id="1325360"/>
    <lineage>
        <taxon>Bacteria</taxon>
        <taxon>Bacillati</taxon>
        <taxon>Bacillota</taxon>
        <taxon>Bacilli</taxon>
        <taxon>Bacillales</taxon>
        <taxon>Paenibacillaceae</taxon>
        <taxon>Paenibacillus</taxon>
    </lineage>
</organism>
<proteinExistence type="predicted"/>
<dbReference type="RefSeq" id="WP_188538544.1">
    <property type="nucleotide sequence ID" value="NZ_BMFT01000001.1"/>
</dbReference>
<dbReference type="Gene3D" id="3.40.50.150">
    <property type="entry name" value="Vaccinia Virus protein VP39"/>
    <property type="match status" value="1"/>
</dbReference>